<dbReference type="EMBL" id="CM047739">
    <property type="protein sequence ID" value="KAJ0042687.1"/>
    <property type="molecule type" value="Genomic_DNA"/>
</dbReference>
<evidence type="ECO:0000313" key="2">
    <source>
        <dbReference type="Proteomes" id="UP001163603"/>
    </source>
</evidence>
<accession>A0ACC0YXX7</accession>
<protein>
    <submittedName>
        <fullName evidence="1">Uncharacterized protein</fullName>
    </submittedName>
</protein>
<gene>
    <name evidence="1" type="ORF">Pint_17130</name>
</gene>
<dbReference type="Proteomes" id="UP001163603">
    <property type="component" value="Chromosome 4"/>
</dbReference>
<sequence>MVNGRPCAILLIIFLVLIIQCSTSAFATSHSSSMRMELIHRHAHHLSTRPKTQLELIKDLLHSDIIRQKMIAYKRRISLSPRRDALETTNTSSTAIEMPLSAGRDYGTGMYFVEFKVGTPAQKFTLVVDTGSELTWVNCRYNCGANCTTKGRLDKRRVFKGDFSSSFKTVPCFSQTCKIEFMNLFSLTRCPMPSTPCAYDFRYVDGSEAMGIFAKETVTLGLTNGRKLRLKDVVIGCSDSFQGQSFVKADGVMGLAYGKYTFAKRASEFFDGKFSYCLVDHLSHKNVSNYIIFGSNNNESSSSLSGKKRHTKLELGLLSPFYAVNVIGISIGGVMLKIPIQVWDANSGGGTIVDSGSTLTSLAEPAYKPVMAALQMSVSKFQRLMPKGLPIDYCFSSTGYDEKLVPSLVIHFADGARFEPHKKSYIIDVADGVKCLGFVSVAWPGISTIGNIMQQNYLWEFDLAQSKLGFVASSCT</sequence>
<evidence type="ECO:0000313" key="1">
    <source>
        <dbReference type="EMBL" id="KAJ0042687.1"/>
    </source>
</evidence>
<proteinExistence type="predicted"/>
<reference evidence="2" key="1">
    <citation type="journal article" date="2023" name="G3 (Bethesda)">
        <title>Genome assembly and association tests identify interacting loci associated with vigor, precocity, and sex in interspecific pistachio rootstocks.</title>
        <authorList>
            <person name="Palmer W."/>
            <person name="Jacygrad E."/>
            <person name="Sagayaradj S."/>
            <person name="Cavanaugh K."/>
            <person name="Han R."/>
            <person name="Bertier L."/>
            <person name="Beede B."/>
            <person name="Kafkas S."/>
            <person name="Golino D."/>
            <person name="Preece J."/>
            <person name="Michelmore R."/>
        </authorList>
    </citation>
    <scope>NUCLEOTIDE SEQUENCE [LARGE SCALE GENOMIC DNA]</scope>
</reference>
<name>A0ACC0YXX7_9ROSI</name>
<keyword evidence="2" id="KW-1185">Reference proteome</keyword>
<comment type="caution">
    <text evidence="1">The sequence shown here is derived from an EMBL/GenBank/DDBJ whole genome shotgun (WGS) entry which is preliminary data.</text>
</comment>
<organism evidence="1 2">
    <name type="scientific">Pistacia integerrima</name>
    <dbReference type="NCBI Taxonomy" id="434235"/>
    <lineage>
        <taxon>Eukaryota</taxon>
        <taxon>Viridiplantae</taxon>
        <taxon>Streptophyta</taxon>
        <taxon>Embryophyta</taxon>
        <taxon>Tracheophyta</taxon>
        <taxon>Spermatophyta</taxon>
        <taxon>Magnoliopsida</taxon>
        <taxon>eudicotyledons</taxon>
        <taxon>Gunneridae</taxon>
        <taxon>Pentapetalae</taxon>
        <taxon>rosids</taxon>
        <taxon>malvids</taxon>
        <taxon>Sapindales</taxon>
        <taxon>Anacardiaceae</taxon>
        <taxon>Pistacia</taxon>
    </lineage>
</organism>